<proteinExistence type="predicted"/>
<dbReference type="Proteomes" id="UP000234474">
    <property type="component" value="Unassembled WGS sequence"/>
</dbReference>
<dbReference type="RefSeq" id="XP_024685030.1">
    <property type="nucleotide sequence ID" value="XM_024829528.1"/>
</dbReference>
<dbReference type="STRING" id="1392255.A0A2I1CFN3"/>
<dbReference type="VEuPathDB" id="FungiDB:P174DRAFT_457225"/>
<dbReference type="EMBL" id="MSZS01000002">
    <property type="protein sequence ID" value="PKX96435.1"/>
    <property type="molecule type" value="Genomic_DNA"/>
</dbReference>
<name>A0A2I1CFN3_ASPN1</name>
<dbReference type="GeneID" id="36536854"/>
<gene>
    <name evidence="1" type="ORF">P174DRAFT_457225</name>
</gene>
<dbReference type="OMA" id="WHDKPHI"/>
<dbReference type="AlphaFoldDB" id="A0A2I1CFN3"/>
<protein>
    <submittedName>
        <fullName evidence="1">Uncharacterized protein</fullName>
    </submittedName>
</protein>
<accession>A0A2I1CFN3</accession>
<evidence type="ECO:0000313" key="1">
    <source>
        <dbReference type="EMBL" id="PKX96435.1"/>
    </source>
</evidence>
<dbReference type="OrthoDB" id="414322at2759"/>
<comment type="caution">
    <text evidence="1">The sequence shown here is derived from an EMBL/GenBank/DDBJ whole genome shotgun (WGS) entry which is preliminary data.</text>
</comment>
<keyword evidence="2" id="KW-1185">Reference proteome</keyword>
<evidence type="ECO:0000313" key="2">
    <source>
        <dbReference type="Proteomes" id="UP000234474"/>
    </source>
</evidence>
<organism evidence="1 2">
    <name type="scientific">Aspergillus novofumigatus (strain IBT 16806)</name>
    <dbReference type="NCBI Taxonomy" id="1392255"/>
    <lineage>
        <taxon>Eukaryota</taxon>
        <taxon>Fungi</taxon>
        <taxon>Dikarya</taxon>
        <taxon>Ascomycota</taxon>
        <taxon>Pezizomycotina</taxon>
        <taxon>Eurotiomycetes</taxon>
        <taxon>Eurotiomycetidae</taxon>
        <taxon>Eurotiales</taxon>
        <taxon>Aspergillaceae</taxon>
        <taxon>Aspergillus</taxon>
        <taxon>Aspergillus subgen. Fumigati</taxon>
    </lineage>
</organism>
<sequence>MPSISDRLTVIITTSPAPSNPATDLIASVLQSFQQHCAGLTDARVVVVFDTFERITSQPRLKKGHASPELAENYELYKRNIKELILQTYRHEQDGQDQAVSESRAEAEFGFDGRVELLISQTGSRKITFIEPLARLGFGLAVRSALRVVETPYVWVQQHDWALVADIPLEPLLEIMQGSEGDGEGDDAMPVKYVSFPSVRMKRYAVSPHVTDHPGLRELTSSLKRDFVVQSQPGQKISLTPLFFWFDKPHVASTAHYLARVFPTRLAMRRGEFIEDKIGQRARAQMKEGQWAKWATWLYYPDDGDLLCLRHLMGRTWRGFAGPINLKDDLNVAEDEES</sequence>
<reference evidence="2" key="1">
    <citation type="journal article" date="2018" name="Proc. Natl. Acad. Sci. U.S.A.">
        <title>Linking secondary metabolites to gene clusters through genome sequencing of six diverse Aspergillus species.</title>
        <authorList>
            <person name="Kaerboelling I."/>
            <person name="Vesth T.C."/>
            <person name="Frisvad J.C."/>
            <person name="Nybo J.L."/>
            <person name="Theobald S."/>
            <person name="Kuo A."/>
            <person name="Bowyer P."/>
            <person name="Matsuda Y."/>
            <person name="Mondo S."/>
            <person name="Lyhne E.K."/>
            <person name="Kogle M.E."/>
            <person name="Clum A."/>
            <person name="Lipzen A."/>
            <person name="Salamov A."/>
            <person name="Ngan C.Y."/>
            <person name="Daum C."/>
            <person name="Chiniquy J."/>
            <person name="Barry K."/>
            <person name="LaButti K."/>
            <person name="Haridas S."/>
            <person name="Simmons B.A."/>
            <person name="Magnuson J.K."/>
            <person name="Mortensen U.H."/>
            <person name="Larsen T.O."/>
            <person name="Grigoriev I.V."/>
            <person name="Baker S.E."/>
            <person name="Andersen M.R."/>
        </authorList>
    </citation>
    <scope>NUCLEOTIDE SEQUENCE [LARGE SCALE GENOMIC DNA]</scope>
    <source>
        <strain evidence="2">IBT 16806</strain>
    </source>
</reference>